<dbReference type="GO" id="GO:0006096">
    <property type="term" value="P:glycolytic process"/>
    <property type="evidence" value="ECO:0007669"/>
    <property type="project" value="UniProtKB-UniPathway"/>
</dbReference>
<comment type="pathway">
    <text evidence="2">Carbohydrate metabolism; hexose metabolism.</text>
</comment>
<dbReference type="SUPFAM" id="SSF53067">
    <property type="entry name" value="Actin-like ATPase domain"/>
    <property type="match status" value="2"/>
</dbReference>
<dbReference type="GO" id="GO:0005524">
    <property type="term" value="F:ATP binding"/>
    <property type="evidence" value="ECO:0007669"/>
    <property type="project" value="UniProtKB-UniRule"/>
</dbReference>
<dbReference type="OrthoDB" id="419537at2759"/>
<dbReference type="AlphaFoldDB" id="A0A1Y1YTG0"/>
<keyword evidence="7 12" id="KW-0067">ATP-binding</keyword>
<evidence type="ECO:0000313" key="15">
    <source>
        <dbReference type="EMBL" id="ORY01318.1"/>
    </source>
</evidence>
<evidence type="ECO:0000256" key="5">
    <source>
        <dbReference type="ARBA" id="ARBA00022741"/>
    </source>
</evidence>
<evidence type="ECO:0000256" key="9">
    <source>
        <dbReference type="ARBA" id="ARBA00044613"/>
    </source>
</evidence>
<comment type="catalytic activity">
    <reaction evidence="11">
        <text>D-glucose + ATP = D-glucose 6-phosphate + ADP + H(+)</text>
        <dbReference type="Rhea" id="RHEA:17825"/>
        <dbReference type="ChEBI" id="CHEBI:4167"/>
        <dbReference type="ChEBI" id="CHEBI:15378"/>
        <dbReference type="ChEBI" id="CHEBI:30616"/>
        <dbReference type="ChEBI" id="CHEBI:61548"/>
        <dbReference type="ChEBI" id="CHEBI:456216"/>
        <dbReference type="EC" id="2.7.1.1"/>
    </reaction>
    <physiologicalReaction direction="left-to-right" evidence="11">
        <dbReference type="Rhea" id="RHEA:17826"/>
    </physiologicalReaction>
</comment>
<dbReference type="PANTHER" id="PTHR19443">
    <property type="entry name" value="HEXOKINASE"/>
    <property type="match status" value="1"/>
</dbReference>
<dbReference type="GO" id="GO:0008865">
    <property type="term" value="F:fructokinase activity"/>
    <property type="evidence" value="ECO:0007669"/>
    <property type="project" value="TreeGrafter"/>
</dbReference>
<evidence type="ECO:0000259" key="14">
    <source>
        <dbReference type="Pfam" id="PF03727"/>
    </source>
</evidence>
<evidence type="ECO:0000313" key="16">
    <source>
        <dbReference type="Proteomes" id="UP000193498"/>
    </source>
</evidence>
<dbReference type="Pfam" id="PF00349">
    <property type="entry name" value="Hexokinase_1"/>
    <property type="match status" value="1"/>
</dbReference>
<protein>
    <recommendedName>
        <fullName evidence="12">Phosphotransferase</fullName>
        <ecNumber evidence="12">2.7.1.-</ecNumber>
    </recommendedName>
</protein>
<dbReference type="GO" id="GO:0005739">
    <property type="term" value="C:mitochondrion"/>
    <property type="evidence" value="ECO:0007669"/>
    <property type="project" value="TreeGrafter"/>
</dbReference>
<comment type="similarity">
    <text evidence="3 12">Belongs to the hexokinase family.</text>
</comment>
<evidence type="ECO:0000256" key="7">
    <source>
        <dbReference type="ARBA" id="ARBA00022840"/>
    </source>
</evidence>
<evidence type="ECO:0000256" key="8">
    <source>
        <dbReference type="ARBA" id="ARBA00023152"/>
    </source>
</evidence>
<dbReference type="EC" id="2.7.1.-" evidence="12"/>
<dbReference type="PRINTS" id="PR00475">
    <property type="entry name" value="HEXOKINASE"/>
</dbReference>
<dbReference type="GO" id="GO:0006006">
    <property type="term" value="P:glucose metabolic process"/>
    <property type="evidence" value="ECO:0007669"/>
    <property type="project" value="UniProtKB-ARBA"/>
</dbReference>
<keyword evidence="5 12" id="KW-0547">Nucleotide-binding</keyword>
<evidence type="ECO:0000256" key="2">
    <source>
        <dbReference type="ARBA" id="ARBA00005028"/>
    </source>
</evidence>
<evidence type="ECO:0000256" key="6">
    <source>
        <dbReference type="ARBA" id="ARBA00022777"/>
    </source>
</evidence>
<dbReference type="GO" id="GO:0006013">
    <property type="term" value="P:mannose metabolic process"/>
    <property type="evidence" value="ECO:0007669"/>
    <property type="project" value="TreeGrafter"/>
</dbReference>
<name>A0A1Y1YTG0_9FUNG</name>
<evidence type="ECO:0000256" key="1">
    <source>
        <dbReference type="ARBA" id="ARBA00004888"/>
    </source>
</evidence>
<dbReference type="Gene3D" id="3.40.367.20">
    <property type="match status" value="1"/>
</dbReference>
<comment type="catalytic activity">
    <reaction evidence="9">
        <text>a D-hexose + ATP = a D-hexose 6-phosphate + ADP + H(+)</text>
        <dbReference type="Rhea" id="RHEA:22740"/>
        <dbReference type="ChEBI" id="CHEBI:4194"/>
        <dbReference type="ChEBI" id="CHEBI:15378"/>
        <dbReference type="ChEBI" id="CHEBI:30616"/>
        <dbReference type="ChEBI" id="CHEBI:229467"/>
        <dbReference type="ChEBI" id="CHEBI:456216"/>
        <dbReference type="EC" id="2.7.1.1"/>
    </reaction>
    <physiologicalReaction direction="left-to-right" evidence="9">
        <dbReference type="Rhea" id="RHEA:22741"/>
    </physiologicalReaction>
</comment>
<reference evidence="15 16" key="1">
    <citation type="submission" date="2016-07" db="EMBL/GenBank/DDBJ databases">
        <title>Pervasive Adenine N6-methylation of Active Genes in Fungi.</title>
        <authorList>
            <consortium name="DOE Joint Genome Institute"/>
            <person name="Mondo S.J."/>
            <person name="Dannebaum R.O."/>
            <person name="Kuo R.C."/>
            <person name="Labutti K."/>
            <person name="Haridas S."/>
            <person name="Kuo A."/>
            <person name="Salamov A."/>
            <person name="Ahrendt S.R."/>
            <person name="Lipzen A."/>
            <person name="Sullivan W."/>
            <person name="Andreopoulos W.B."/>
            <person name="Clum A."/>
            <person name="Lindquist E."/>
            <person name="Daum C."/>
            <person name="Ramamoorthy G.K."/>
            <person name="Gryganskyi A."/>
            <person name="Culley D."/>
            <person name="Magnuson J.K."/>
            <person name="James T.Y."/>
            <person name="O'Malley M.A."/>
            <person name="Stajich J.E."/>
            <person name="Spatafora J.W."/>
            <person name="Visel A."/>
            <person name="Grigoriev I.V."/>
        </authorList>
    </citation>
    <scope>NUCLEOTIDE SEQUENCE [LARGE SCALE GENOMIC DNA]</scope>
    <source>
        <strain evidence="15 16">CBS 931.73</strain>
    </source>
</reference>
<dbReference type="GO" id="GO:0004340">
    <property type="term" value="F:glucokinase activity"/>
    <property type="evidence" value="ECO:0007669"/>
    <property type="project" value="TreeGrafter"/>
</dbReference>
<dbReference type="GO" id="GO:0001678">
    <property type="term" value="P:intracellular glucose homeostasis"/>
    <property type="evidence" value="ECO:0007669"/>
    <property type="project" value="InterPro"/>
</dbReference>
<dbReference type="InterPro" id="IPR043129">
    <property type="entry name" value="ATPase_NBD"/>
</dbReference>
<feature type="domain" description="Hexokinase N-terminal" evidence="13">
    <location>
        <begin position="6"/>
        <end position="200"/>
    </location>
</feature>
<dbReference type="Pfam" id="PF03727">
    <property type="entry name" value="Hexokinase_2"/>
    <property type="match status" value="1"/>
</dbReference>
<dbReference type="UniPathway" id="UPA00109">
    <property type="reaction ID" value="UER00180"/>
</dbReference>
<dbReference type="GO" id="GO:0005536">
    <property type="term" value="F:D-glucose binding"/>
    <property type="evidence" value="ECO:0007669"/>
    <property type="project" value="InterPro"/>
</dbReference>
<evidence type="ECO:0000259" key="13">
    <source>
        <dbReference type="Pfam" id="PF00349"/>
    </source>
</evidence>
<dbReference type="GO" id="GO:0019158">
    <property type="term" value="F:mannokinase activity"/>
    <property type="evidence" value="ECO:0007669"/>
    <property type="project" value="TreeGrafter"/>
</dbReference>
<dbReference type="PANTHER" id="PTHR19443:SF24">
    <property type="entry name" value="PHOSPHOTRANSFERASE"/>
    <property type="match status" value="1"/>
</dbReference>
<proteinExistence type="inferred from homology"/>
<keyword evidence="6 12" id="KW-0418">Kinase</keyword>
<comment type="catalytic activity">
    <reaction evidence="10">
        <text>D-fructose + ATP = D-fructose 6-phosphate + ADP + H(+)</text>
        <dbReference type="Rhea" id="RHEA:16125"/>
        <dbReference type="ChEBI" id="CHEBI:15378"/>
        <dbReference type="ChEBI" id="CHEBI:30616"/>
        <dbReference type="ChEBI" id="CHEBI:37721"/>
        <dbReference type="ChEBI" id="CHEBI:61527"/>
        <dbReference type="ChEBI" id="CHEBI:456216"/>
        <dbReference type="EC" id="2.7.1.1"/>
    </reaction>
    <physiologicalReaction direction="left-to-right" evidence="10">
        <dbReference type="Rhea" id="RHEA:16126"/>
    </physiologicalReaction>
</comment>
<dbReference type="EMBL" id="MCFE01000071">
    <property type="protein sequence ID" value="ORY01318.1"/>
    <property type="molecule type" value="Genomic_DNA"/>
</dbReference>
<organism evidence="15 16">
    <name type="scientific">Basidiobolus meristosporus CBS 931.73</name>
    <dbReference type="NCBI Taxonomy" id="1314790"/>
    <lineage>
        <taxon>Eukaryota</taxon>
        <taxon>Fungi</taxon>
        <taxon>Fungi incertae sedis</taxon>
        <taxon>Zoopagomycota</taxon>
        <taxon>Entomophthoromycotina</taxon>
        <taxon>Basidiobolomycetes</taxon>
        <taxon>Basidiobolales</taxon>
        <taxon>Basidiobolaceae</taxon>
        <taxon>Basidiobolus</taxon>
    </lineage>
</organism>
<dbReference type="PROSITE" id="PS51748">
    <property type="entry name" value="HEXOKINASE_2"/>
    <property type="match status" value="1"/>
</dbReference>
<dbReference type="InterPro" id="IPR022673">
    <property type="entry name" value="Hexokinase_C"/>
</dbReference>
<dbReference type="GO" id="GO:0005829">
    <property type="term" value="C:cytosol"/>
    <property type="evidence" value="ECO:0007669"/>
    <property type="project" value="TreeGrafter"/>
</dbReference>
<dbReference type="InterPro" id="IPR001312">
    <property type="entry name" value="Hexokinase"/>
</dbReference>
<evidence type="ECO:0000256" key="4">
    <source>
        <dbReference type="ARBA" id="ARBA00022679"/>
    </source>
</evidence>
<keyword evidence="16" id="KW-1185">Reference proteome</keyword>
<sequence>MTVTILNEVEAQFTLTEEQIKDIAKDLIEDLEDGLTNEDPNYIGQIPSYVTALPSGKEVGTYLAIDLGGTNLRTAAVTLHGDGEVGVNMRKYPIPNDIRVGTATKLFDWIADCTAELLEDTTINTGTANMHMGVTFSFALDQTAINRGIVVKMGKGFDLEGVLGNDLKDMLEDGFKRKNLDINVAAIINDTVGTLVSHAYVSPSTRVGLILATGTNAAYVESGAKLGKYKGPAVDQMILNTEYSVLGKRLPFTKYDTELDAATTIPGFQKLEKMTSGMYMGELVRSILVDCVNEGSLFNGKMPENLQKPYEFKTLFMSTIEADNSDTLEAVSTIFEKHFPTEEPVSVEERKIVHKICKLVATRSASIVGAAISALLLQANGSTVFLDKDEITTVGIDGSVYEFYPFFSHRIRRAMEIALGKERSDRIKLELARDGGCVGAALIAMVASTKQK</sequence>
<comment type="pathway">
    <text evidence="1">Carbohydrate degradation; glycolysis; D-glyceraldehyde 3-phosphate and glycerone phosphate from D-glucose: step 1/4.</text>
</comment>
<dbReference type="InterPro" id="IPR022672">
    <property type="entry name" value="Hexokinase_N"/>
</dbReference>
<dbReference type="Proteomes" id="UP000193498">
    <property type="component" value="Unassembled WGS sequence"/>
</dbReference>
<comment type="caution">
    <text evidence="15">The sequence shown here is derived from an EMBL/GenBank/DDBJ whole genome shotgun (WGS) entry which is preliminary data.</text>
</comment>
<dbReference type="STRING" id="1314790.A0A1Y1YTG0"/>
<evidence type="ECO:0000256" key="11">
    <source>
        <dbReference type="ARBA" id="ARBA00048160"/>
    </source>
</evidence>
<evidence type="ECO:0000256" key="10">
    <source>
        <dbReference type="ARBA" id="ARBA00047905"/>
    </source>
</evidence>
<keyword evidence="4 12" id="KW-0808">Transferase</keyword>
<dbReference type="InParanoid" id="A0A1Y1YTG0"/>
<dbReference type="Gene3D" id="3.30.420.40">
    <property type="match status" value="1"/>
</dbReference>
<feature type="domain" description="Hexokinase C-terminal" evidence="14">
    <location>
        <begin position="206"/>
        <end position="446"/>
    </location>
</feature>
<dbReference type="FunFam" id="3.30.420.40:FF:000805">
    <property type="entry name" value="Hexokinase-2"/>
    <property type="match status" value="1"/>
</dbReference>
<keyword evidence="8 12" id="KW-0324">Glycolysis</keyword>
<accession>A0A1Y1YTG0</accession>
<evidence type="ECO:0000256" key="3">
    <source>
        <dbReference type="ARBA" id="ARBA00009225"/>
    </source>
</evidence>
<evidence type="ECO:0000256" key="12">
    <source>
        <dbReference type="RuleBase" id="RU362007"/>
    </source>
</evidence>
<gene>
    <name evidence="15" type="ORF">K493DRAFT_312494</name>
</gene>